<evidence type="ECO:0008006" key="17">
    <source>
        <dbReference type="Google" id="ProtNLM"/>
    </source>
</evidence>
<feature type="domain" description="tRNA nucleotidyltransferase/poly(A) polymerase RNA and SrmB- binding" evidence="14">
    <location>
        <begin position="152"/>
        <end position="212"/>
    </location>
</feature>
<evidence type="ECO:0000313" key="15">
    <source>
        <dbReference type="EMBL" id="EYE89849.1"/>
    </source>
</evidence>
<evidence type="ECO:0000256" key="5">
    <source>
        <dbReference type="ARBA" id="ARBA00022694"/>
    </source>
</evidence>
<keyword evidence="8" id="KW-0547">Nucleotide-binding</keyword>
<evidence type="ECO:0000256" key="2">
    <source>
        <dbReference type="ARBA" id="ARBA00007265"/>
    </source>
</evidence>
<evidence type="ECO:0000256" key="9">
    <source>
        <dbReference type="ARBA" id="ARBA00022842"/>
    </source>
</evidence>
<evidence type="ECO:0000259" key="14">
    <source>
        <dbReference type="Pfam" id="PF12627"/>
    </source>
</evidence>
<evidence type="ECO:0000259" key="12">
    <source>
        <dbReference type="Pfam" id="PF01743"/>
    </source>
</evidence>
<keyword evidence="7" id="KW-0479">Metal-binding</keyword>
<dbReference type="Proteomes" id="UP000019681">
    <property type="component" value="Unassembled WGS sequence"/>
</dbReference>
<evidence type="ECO:0000256" key="8">
    <source>
        <dbReference type="ARBA" id="ARBA00022741"/>
    </source>
</evidence>
<dbReference type="PANTHER" id="PTHR47545">
    <property type="entry name" value="MULTIFUNCTIONAL CCA PROTEIN"/>
    <property type="match status" value="1"/>
</dbReference>
<dbReference type="Gene3D" id="1.10.3090.10">
    <property type="entry name" value="cca-adding enzyme, domain 2"/>
    <property type="match status" value="1"/>
</dbReference>
<dbReference type="AlphaFoldDB" id="A0A017RZM2"/>
<dbReference type="InterPro" id="IPR006674">
    <property type="entry name" value="HD_domain"/>
</dbReference>
<comment type="caution">
    <text evidence="15">The sequence shown here is derived from an EMBL/GenBank/DDBJ whole genome shotgun (WGS) entry which is preliminary data.</text>
</comment>
<keyword evidence="5" id="KW-0819">tRNA processing</keyword>
<dbReference type="SUPFAM" id="SSF81301">
    <property type="entry name" value="Nucleotidyltransferase"/>
    <property type="match status" value="1"/>
</dbReference>
<dbReference type="InterPro" id="IPR043519">
    <property type="entry name" value="NT_sf"/>
</dbReference>
<comment type="cofactor">
    <cofactor evidence="1">
        <name>Mg(2+)</name>
        <dbReference type="ChEBI" id="CHEBI:18420"/>
    </cofactor>
</comment>
<dbReference type="Pfam" id="PF01966">
    <property type="entry name" value="HD"/>
    <property type="match status" value="1"/>
</dbReference>
<reference evidence="15 16" key="1">
    <citation type="journal article" date="2014" name="Genome Announc.">
        <title>Draft Genome Sequence of Fervidicella metallireducens Strain AeBT, an Iron-Reducing Thermoanaerobe from the Great Artesian Basin.</title>
        <authorList>
            <person name="Patel B.K."/>
        </authorList>
    </citation>
    <scope>NUCLEOTIDE SEQUENCE [LARGE SCALE GENOMIC DNA]</scope>
    <source>
        <strain evidence="15 16">AeB</strain>
    </source>
</reference>
<dbReference type="InterPro" id="IPR050124">
    <property type="entry name" value="tRNA_CCA-adding_enzyme"/>
</dbReference>
<feature type="domain" description="HD" evidence="13">
    <location>
        <begin position="269"/>
        <end position="331"/>
    </location>
</feature>
<evidence type="ECO:0000256" key="11">
    <source>
        <dbReference type="RuleBase" id="RU003953"/>
    </source>
</evidence>
<keyword evidence="9" id="KW-0460">Magnesium</keyword>
<evidence type="ECO:0000256" key="1">
    <source>
        <dbReference type="ARBA" id="ARBA00001946"/>
    </source>
</evidence>
<dbReference type="GO" id="GO:0000049">
    <property type="term" value="F:tRNA binding"/>
    <property type="evidence" value="ECO:0007669"/>
    <property type="project" value="UniProtKB-KW"/>
</dbReference>
<dbReference type="OrthoDB" id="9805698at2"/>
<comment type="similarity">
    <text evidence="2 11">Belongs to the tRNA nucleotidyltransferase/poly(A) polymerase family.</text>
</comment>
<dbReference type="Pfam" id="PF12627">
    <property type="entry name" value="PolyA_pol_RNAbd"/>
    <property type="match status" value="1"/>
</dbReference>
<evidence type="ECO:0000256" key="3">
    <source>
        <dbReference type="ARBA" id="ARBA00022555"/>
    </source>
</evidence>
<dbReference type="EMBL" id="AZQP01000001">
    <property type="protein sequence ID" value="EYE89849.1"/>
    <property type="molecule type" value="Genomic_DNA"/>
</dbReference>
<evidence type="ECO:0000256" key="7">
    <source>
        <dbReference type="ARBA" id="ARBA00022723"/>
    </source>
</evidence>
<dbReference type="RefSeq" id="WP_035377032.1">
    <property type="nucleotide sequence ID" value="NZ_AZQP01000001.1"/>
</dbReference>
<feature type="domain" description="Poly A polymerase head" evidence="12">
    <location>
        <begin position="85"/>
        <end position="127"/>
    </location>
</feature>
<evidence type="ECO:0000256" key="6">
    <source>
        <dbReference type="ARBA" id="ARBA00022695"/>
    </source>
</evidence>
<dbReference type="STRING" id="1403537.Q428_00075"/>
<keyword evidence="4 11" id="KW-0808">Transferase</keyword>
<sequence>MRNWMDEVRNYAIENKLDIYLIGGALRDRLLQRDISDYDFVSKEDCHRIGKNIADNIKGSYVNMHNDVARIVKDNTYIDIANLKGNNILEDLGQRDFTINSIAENIVTGEIIDIYNGREDLKKQLIRVIKDDVFLKDGIRLLRAVRLASDLDFEIEKSTKEKIQRDATLLTYAAGERILDELYKILRNKESSKYITLLDNLNLLEVVFPIMKRMKNVGKCRYHVVHAYEHSLLTLDFLEKNINDIYSSKWGNRISEHFNMQVNGYPRFLTLKLSAFLHDIGKPDAITIEGDKVSFRLHDKKGEEVFQKIAERLAMSSAQKKIIKSVISGHMRVLGLFKQGATEKAIYNFFRDYGEDAIDIFICSLCDISATRSLLDDKDESKKYWNFIMELIDKYYDNYDTKMSKVKFITGKDVIEVTGLKGKDIGKILKEVDELIFIGNIKTKQEALEFIRKYRR</sequence>
<dbReference type="PANTHER" id="PTHR47545:SF2">
    <property type="entry name" value="CC-ADDING TRNA NUCLEOTIDYLTRANSFERASE"/>
    <property type="match status" value="1"/>
</dbReference>
<evidence type="ECO:0000256" key="4">
    <source>
        <dbReference type="ARBA" id="ARBA00022679"/>
    </source>
</evidence>
<proteinExistence type="inferred from homology"/>
<dbReference type="InterPro" id="IPR002646">
    <property type="entry name" value="PolA_pol_head_dom"/>
</dbReference>
<dbReference type="SUPFAM" id="SSF81891">
    <property type="entry name" value="Poly A polymerase C-terminal region-like"/>
    <property type="match status" value="1"/>
</dbReference>
<name>A0A017RZM2_9CLOT</name>
<dbReference type="GO" id="GO:0008033">
    <property type="term" value="P:tRNA processing"/>
    <property type="evidence" value="ECO:0007669"/>
    <property type="project" value="UniProtKB-KW"/>
</dbReference>
<keyword evidence="3" id="KW-0820">tRNA-binding</keyword>
<gene>
    <name evidence="15" type="ORF">Q428_00075</name>
</gene>
<dbReference type="GO" id="GO:0000166">
    <property type="term" value="F:nucleotide binding"/>
    <property type="evidence" value="ECO:0007669"/>
    <property type="project" value="UniProtKB-KW"/>
</dbReference>
<keyword evidence="10 11" id="KW-0694">RNA-binding</keyword>
<dbReference type="InterPro" id="IPR032828">
    <property type="entry name" value="PolyA_RNA-bd"/>
</dbReference>
<dbReference type="GO" id="GO:0046872">
    <property type="term" value="F:metal ion binding"/>
    <property type="evidence" value="ECO:0007669"/>
    <property type="project" value="UniProtKB-KW"/>
</dbReference>
<organism evidence="15 16">
    <name type="scientific">Fervidicella metallireducens AeB</name>
    <dbReference type="NCBI Taxonomy" id="1403537"/>
    <lineage>
        <taxon>Bacteria</taxon>
        <taxon>Bacillati</taxon>
        <taxon>Bacillota</taxon>
        <taxon>Clostridia</taxon>
        <taxon>Eubacteriales</taxon>
        <taxon>Clostridiaceae</taxon>
        <taxon>Fervidicella</taxon>
    </lineage>
</organism>
<evidence type="ECO:0000256" key="10">
    <source>
        <dbReference type="ARBA" id="ARBA00022884"/>
    </source>
</evidence>
<keyword evidence="16" id="KW-1185">Reference proteome</keyword>
<dbReference type="Gene3D" id="3.30.460.10">
    <property type="entry name" value="Beta Polymerase, domain 2"/>
    <property type="match status" value="1"/>
</dbReference>
<protein>
    <recommendedName>
        <fullName evidence="17">Polynucleotide adenylyltransferase</fullName>
    </recommendedName>
</protein>
<keyword evidence="6" id="KW-0548">Nucleotidyltransferase</keyword>
<dbReference type="GO" id="GO:0016779">
    <property type="term" value="F:nucleotidyltransferase activity"/>
    <property type="evidence" value="ECO:0007669"/>
    <property type="project" value="UniProtKB-KW"/>
</dbReference>
<evidence type="ECO:0000259" key="13">
    <source>
        <dbReference type="Pfam" id="PF01966"/>
    </source>
</evidence>
<evidence type="ECO:0000313" key="16">
    <source>
        <dbReference type="Proteomes" id="UP000019681"/>
    </source>
</evidence>
<accession>A0A017RZM2</accession>
<dbReference type="Pfam" id="PF01743">
    <property type="entry name" value="PolyA_pol"/>
    <property type="match status" value="1"/>
</dbReference>